<organism evidence="2 3">
    <name type="scientific">Corynespora cassiicola Philippines</name>
    <dbReference type="NCBI Taxonomy" id="1448308"/>
    <lineage>
        <taxon>Eukaryota</taxon>
        <taxon>Fungi</taxon>
        <taxon>Dikarya</taxon>
        <taxon>Ascomycota</taxon>
        <taxon>Pezizomycotina</taxon>
        <taxon>Dothideomycetes</taxon>
        <taxon>Pleosporomycetidae</taxon>
        <taxon>Pleosporales</taxon>
        <taxon>Corynesporascaceae</taxon>
        <taxon>Corynespora</taxon>
    </lineage>
</organism>
<reference evidence="2 3" key="1">
    <citation type="journal article" date="2018" name="Front. Microbiol.">
        <title>Genome-Wide Analysis of Corynespora cassiicola Leaf Fall Disease Putative Effectors.</title>
        <authorList>
            <person name="Lopez D."/>
            <person name="Ribeiro S."/>
            <person name="Label P."/>
            <person name="Fumanal B."/>
            <person name="Venisse J.S."/>
            <person name="Kohler A."/>
            <person name="de Oliveira R.R."/>
            <person name="Labutti K."/>
            <person name="Lipzen A."/>
            <person name="Lail K."/>
            <person name="Bauer D."/>
            <person name="Ohm R.A."/>
            <person name="Barry K.W."/>
            <person name="Spatafora J."/>
            <person name="Grigoriev I.V."/>
            <person name="Martin F.M."/>
            <person name="Pujade-Renaud V."/>
        </authorList>
    </citation>
    <scope>NUCLEOTIDE SEQUENCE [LARGE SCALE GENOMIC DNA]</scope>
    <source>
        <strain evidence="2 3">Philippines</strain>
    </source>
</reference>
<keyword evidence="1" id="KW-0472">Membrane</keyword>
<sequence>MPMRHEVLVRFTVVWWCHVFDALFTRYTTRWATLMHPFSTMLAWPKACSIIAYMQFTYSAKGSLLAMRRKRHYKLNSGIRTYCNLTDCS</sequence>
<keyword evidence="1" id="KW-1133">Transmembrane helix</keyword>
<keyword evidence="3" id="KW-1185">Reference proteome</keyword>
<evidence type="ECO:0000313" key="3">
    <source>
        <dbReference type="Proteomes" id="UP000240883"/>
    </source>
</evidence>
<name>A0A2T2P7A5_CORCC</name>
<dbReference type="EMBL" id="KZ678129">
    <property type="protein sequence ID" value="PSN73473.1"/>
    <property type="molecule type" value="Genomic_DNA"/>
</dbReference>
<proteinExistence type="predicted"/>
<feature type="transmembrane region" description="Helical" evidence="1">
    <location>
        <begin position="44"/>
        <end position="67"/>
    </location>
</feature>
<gene>
    <name evidence="2" type="ORF">BS50DRAFT_187606</name>
</gene>
<feature type="transmembrane region" description="Helical" evidence="1">
    <location>
        <begin position="7"/>
        <end position="24"/>
    </location>
</feature>
<dbReference type="AlphaFoldDB" id="A0A2T2P7A5"/>
<evidence type="ECO:0000313" key="2">
    <source>
        <dbReference type="EMBL" id="PSN73473.1"/>
    </source>
</evidence>
<accession>A0A2T2P7A5</accession>
<protein>
    <submittedName>
        <fullName evidence="2">Uncharacterized protein</fullName>
    </submittedName>
</protein>
<evidence type="ECO:0000256" key="1">
    <source>
        <dbReference type="SAM" id="Phobius"/>
    </source>
</evidence>
<keyword evidence="1" id="KW-0812">Transmembrane</keyword>
<dbReference type="Proteomes" id="UP000240883">
    <property type="component" value="Unassembled WGS sequence"/>
</dbReference>